<gene>
    <name evidence="1" type="ORF">SOCE26_060780</name>
</gene>
<dbReference type="Proteomes" id="UP000238348">
    <property type="component" value="Chromosome"/>
</dbReference>
<reference evidence="1 2" key="1">
    <citation type="submission" date="2015-09" db="EMBL/GenBank/DDBJ databases">
        <title>Sorangium comparison.</title>
        <authorList>
            <person name="Zaburannyi N."/>
            <person name="Bunk B."/>
            <person name="Overmann J."/>
            <person name="Mueller R."/>
        </authorList>
    </citation>
    <scope>NUCLEOTIDE SEQUENCE [LARGE SCALE GENOMIC DNA]</scope>
    <source>
        <strain evidence="1 2">So ce26</strain>
    </source>
</reference>
<dbReference type="AlphaFoldDB" id="A0A2L0EZ80"/>
<dbReference type="RefSeq" id="WP_104983112.1">
    <property type="nucleotide sequence ID" value="NZ_CP012673.1"/>
</dbReference>
<sequence>MGSARSSDFTREAYGAHFGELFNFREVWREDDGSSPFLVLRFWTGAAPVVYASMGAAGHEIVLASTVPFAPFDCAVEELAGGAAAFQPLDVVPHAMTGSPFEAVLFLPPGEGTLDLGLSGGAPRHALRAVPLTRAERLLAREDLRKALDLLRKAGALVADPLRSCTVDPERTRRFWVHRAPWLLAGLNERLRDSAAYSAHLRARGAPPERIEPRERIDRMRRALVARIEAAPLGPRSHAEAAVARHRGVAPVGGRLIEKAIGPFRMTMSPWIEEAMTELMVAVLATHPESVRLLREAHGAPSAEAPRFDGRTIPLLADVAAGWHLDVDPEELVAIGQRACELARAELDVPRNKPPEQHLWGRVFGAMYGHVHAHPEEGSAGSSGERARITAMFQRVAESETLFARLPEKHELHTVEDDADERFEDDEDEAADDALLDDVPDEVIHPALSRLVSTCDMIVFRMMLLHELSEQRAALH</sequence>
<evidence type="ECO:0000313" key="1">
    <source>
        <dbReference type="EMBL" id="AUX44612.1"/>
    </source>
</evidence>
<proteinExistence type="predicted"/>
<accession>A0A2L0EZ80</accession>
<name>A0A2L0EZ80_SORCE</name>
<evidence type="ECO:0000313" key="2">
    <source>
        <dbReference type="Proteomes" id="UP000238348"/>
    </source>
</evidence>
<organism evidence="1 2">
    <name type="scientific">Sorangium cellulosum</name>
    <name type="common">Polyangium cellulosum</name>
    <dbReference type="NCBI Taxonomy" id="56"/>
    <lineage>
        <taxon>Bacteria</taxon>
        <taxon>Pseudomonadati</taxon>
        <taxon>Myxococcota</taxon>
        <taxon>Polyangia</taxon>
        <taxon>Polyangiales</taxon>
        <taxon>Polyangiaceae</taxon>
        <taxon>Sorangium</taxon>
    </lineage>
</organism>
<protein>
    <submittedName>
        <fullName evidence="1">Uncharacterized protein</fullName>
    </submittedName>
</protein>
<dbReference type="EMBL" id="CP012673">
    <property type="protein sequence ID" value="AUX44612.1"/>
    <property type="molecule type" value="Genomic_DNA"/>
</dbReference>